<accession>A0A370GHS5</accession>
<dbReference type="PRINTS" id="PR00607">
    <property type="entry name" value="CYTCHROMECIE"/>
</dbReference>
<gene>
    <name evidence="8" type="ORF">C8D86_11114</name>
</gene>
<dbReference type="PANTHER" id="PTHR40942:SF4">
    <property type="entry name" value="CYTOCHROME C5"/>
    <property type="match status" value="1"/>
</dbReference>
<dbReference type="InterPro" id="IPR002323">
    <property type="entry name" value="Cyt_CIE"/>
</dbReference>
<protein>
    <submittedName>
        <fullName evidence="8">Cytochrome c5</fullName>
    </submittedName>
</protein>
<dbReference type="OrthoDB" id="9814708at2"/>
<dbReference type="GO" id="GO:0005506">
    <property type="term" value="F:iron ion binding"/>
    <property type="evidence" value="ECO:0007669"/>
    <property type="project" value="InterPro"/>
</dbReference>
<dbReference type="PANTHER" id="PTHR40942">
    <property type="match status" value="1"/>
</dbReference>
<proteinExistence type="predicted"/>
<reference evidence="8 9" key="1">
    <citation type="submission" date="2018-07" db="EMBL/GenBank/DDBJ databases">
        <title>Genomic Encyclopedia of Type Strains, Phase IV (KMG-IV): sequencing the most valuable type-strain genomes for metagenomic binning, comparative biology and taxonomic classification.</title>
        <authorList>
            <person name="Goeker M."/>
        </authorList>
    </citation>
    <scope>NUCLEOTIDE SEQUENCE [LARGE SCALE GENOMIC DNA]</scope>
    <source>
        <strain evidence="8 9">DSM 16500</strain>
    </source>
</reference>
<dbReference type="InterPro" id="IPR009056">
    <property type="entry name" value="Cyt_c-like_dom"/>
</dbReference>
<evidence type="ECO:0000256" key="1">
    <source>
        <dbReference type="ARBA" id="ARBA00022448"/>
    </source>
</evidence>
<evidence type="ECO:0000256" key="2">
    <source>
        <dbReference type="ARBA" id="ARBA00022617"/>
    </source>
</evidence>
<evidence type="ECO:0000256" key="3">
    <source>
        <dbReference type="ARBA" id="ARBA00022723"/>
    </source>
</evidence>
<keyword evidence="3 6" id="KW-0479">Metal-binding</keyword>
<dbReference type="SUPFAM" id="SSF46626">
    <property type="entry name" value="Cytochrome c"/>
    <property type="match status" value="1"/>
</dbReference>
<comment type="caution">
    <text evidence="8">The sequence shown here is derived from an EMBL/GenBank/DDBJ whole genome shotgun (WGS) entry which is preliminary data.</text>
</comment>
<evidence type="ECO:0000259" key="7">
    <source>
        <dbReference type="PROSITE" id="PS51007"/>
    </source>
</evidence>
<name>A0A370GHS5_9COXI</name>
<keyword evidence="2 6" id="KW-0349">Heme</keyword>
<dbReference type="RefSeq" id="WP_114834393.1">
    <property type="nucleotide sequence ID" value="NZ_LR699114.1"/>
</dbReference>
<evidence type="ECO:0000313" key="9">
    <source>
        <dbReference type="Proteomes" id="UP000254720"/>
    </source>
</evidence>
<sequence>MQKRTKSYLIVLIFALSGVCGFSLSLYQYSAGANSAVDAIRVTQTVHYPAIRVRQLLGDPQAGEKIFNEFCATCHAAPPLVDVNAPRIGDKKRWQTLRRVNTKTLLAITLKGAGAMPARGGCFECSDEQLQAAIQYMVDKSK</sequence>
<keyword evidence="1" id="KW-0813">Transport</keyword>
<dbReference type="AlphaFoldDB" id="A0A370GHS5"/>
<evidence type="ECO:0000256" key="6">
    <source>
        <dbReference type="PROSITE-ProRule" id="PRU00433"/>
    </source>
</evidence>
<dbReference type="GO" id="GO:0020037">
    <property type="term" value="F:heme binding"/>
    <property type="evidence" value="ECO:0007669"/>
    <property type="project" value="InterPro"/>
</dbReference>
<dbReference type="PROSITE" id="PS51007">
    <property type="entry name" value="CYTC"/>
    <property type="match status" value="1"/>
</dbReference>
<keyword evidence="9" id="KW-1185">Reference proteome</keyword>
<evidence type="ECO:0000256" key="4">
    <source>
        <dbReference type="ARBA" id="ARBA00022982"/>
    </source>
</evidence>
<dbReference type="InterPro" id="IPR036909">
    <property type="entry name" value="Cyt_c-like_dom_sf"/>
</dbReference>
<dbReference type="EMBL" id="QQAX01000011">
    <property type="protein sequence ID" value="RDI43358.1"/>
    <property type="molecule type" value="Genomic_DNA"/>
</dbReference>
<organism evidence="8 9">
    <name type="scientific">Aquicella lusitana</name>
    <dbReference type="NCBI Taxonomy" id="254246"/>
    <lineage>
        <taxon>Bacteria</taxon>
        <taxon>Pseudomonadati</taxon>
        <taxon>Pseudomonadota</taxon>
        <taxon>Gammaproteobacteria</taxon>
        <taxon>Legionellales</taxon>
        <taxon>Coxiellaceae</taxon>
        <taxon>Aquicella</taxon>
    </lineage>
</organism>
<evidence type="ECO:0000313" key="8">
    <source>
        <dbReference type="EMBL" id="RDI43358.1"/>
    </source>
</evidence>
<evidence type="ECO:0000256" key="5">
    <source>
        <dbReference type="ARBA" id="ARBA00023004"/>
    </source>
</evidence>
<dbReference type="Gene3D" id="1.10.760.10">
    <property type="entry name" value="Cytochrome c-like domain"/>
    <property type="match status" value="1"/>
</dbReference>
<dbReference type="Pfam" id="PF13442">
    <property type="entry name" value="Cytochrome_CBB3"/>
    <property type="match status" value="1"/>
</dbReference>
<dbReference type="GO" id="GO:0009055">
    <property type="term" value="F:electron transfer activity"/>
    <property type="evidence" value="ECO:0007669"/>
    <property type="project" value="InterPro"/>
</dbReference>
<keyword evidence="5 6" id="KW-0408">Iron</keyword>
<dbReference type="Proteomes" id="UP000254720">
    <property type="component" value="Unassembled WGS sequence"/>
</dbReference>
<feature type="domain" description="Cytochrome c" evidence="7">
    <location>
        <begin position="58"/>
        <end position="141"/>
    </location>
</feature>
<keyword evidence="4" id="KW-0249">Electron transport</keyword>